<protein>
    <recommendedName>
        <fullName evidence="3">DUF2264 domain-containing protein</fullName>
    </recommendedName>
</protein>
<dbReference type="Proteomes" id="UP000310636">
    <property type="component" value="Unassembled WGS sequence"/>
</dbReference>
<name>A0A4S4BL93_9BACL</name>
<dbReference type="RefSeq" id="WP_136372287.1">
    <property type="nucleotide sequence ID" value="NZ_SSOB01000036.1"/>
</dbReference>
<organism evidence="1 2">
    <name type="scientific">Cohnella fermenti</name>
    <dbReference type="NCBI Taxonomy" id="2565925"/>
    <lineage>
        <taxon>Bacteria</taxon>
        <taxon>Bacillati</taxon>
        <taxon>Bacillota</taxon>
        <taxon>Bacilli</taxon>
        <taxon>Bacillales</taxon>
        <taxon>Paenibacillaceae</taxon>
        <taxon>Cohnella</taxon>
    </lineage>
</organism>
<evidence type="ECO:0000313" key="1">
    <source>
        <dbReference type="EMBL" id="THF74936.1"/>
    </source>
</evidence>
<comment type="caution">
    <text evidence="1">The sequence shown here is derived from an EMBL/GenBank/DDBJ whole genome shotgun (WGS) entry which is preliminary data.</text>
</comment>
<keyword evidence="2" id="KW-1185">Reference proteome</keyword>
<dbReference type="AlphaFoldDB" id="A0A4S4BL93"/>
<accession>A0A4S4BL93</accession>
<proteinExistence type="predicted"/>
<reference evidence="1 2" key="1">
    <citation type="submission" date="2019-04" db="EMBL/GenBank/DDBJ databases">
        <title>Cohnella sp. nov. isolated from preserved vegetables.</title>
        <authorList>
            <person name="Lin S.-Y."/>
            <person name="Hung M.-H."/>
            <person name="Young C.-C."/>
        </authorList>
    </citation>
    <scope>NUCLEOTIDE SEQUENCE [LARGE SCALE GENOMIC DNA]</scope>
    <source>
        <strain evidence="1 2">CC-MHH1044</strain>
    </source>
</reference>
<dbReference type="OrthoDB" id="2756463at2"/>
<sequence>MHRDEFERRRREIVYLLARKAYRQELLAGGLWTHGDIRDNYYYASYLFAAAEDESLKVPFDRDEAKRKATGVLLNVLKLQDKDESSQTYGHWPLGLHPSPEEAKPNPLPAELMSILMAYFYRQYAGGFEPELRIAFAGAFRHLYASRFFVKAETHYGHHDAKYTAAKLIFGQLFKDEELVRDGHRQLVATLDRIRGNGMAEYGALPWFWHWVQAFTAAWELNEDPAVHPDLEAMLDYLWSERSLYYLKGAWVGPHSRGWPHDMPKDANALHDYVQYGDFLLPEEMPRTEYAGFLFYEAPEEARGIALNRKEPAEVKRLSPRSGSAAGEGGAAIRRYAYITEHYAAGGAWDRAEEFDNEQQRWDVSLPLADPEEEESVNQAYFFHPGAGYKEGDPRHRSRFEEVLFHRNVVLALYPIPEAEDGRIVGVLPKGRWLHEPCALFGQAAGVYIAVHLMKECRTEEGEDRVRVACGEGAASGKTQGAEGRLNGVAMEVVSLEEAGRLGIASLEEFAAARRKLPAVFSGEAARQGAAARLAADYATLAGDRLRLALEEGAEPVRTVNGSELGFADYRP</sequence>
<gene>
    <name evidence="1" type="ORF">E6C55_23610</name>
</gene>
<evidence type="ECO:0008006" key="3">
    <source>
        <dbReference type="Google" id="ProtNLM"/>
    </source>
</evidence>
<evidence type="ECO:0000313" key="2">
    <source>
        <dbReference type="Proteomes" id="UP000310636"/>
    </source>
</evidence>
<dbReference type="EMBL" id="SSOB01000036">
    <property type="protein sequence ID" value="THF74936.1"/>
    <property type="molecule type" value="Genomic_DNA"/>
</dbReference>